<evidence type="ECO:0000256" key="4">
    <source>
        <dbReference type="ARBA" id="ARBA00022692"/>
    </source>
</evidence>
<dbReference type="GO" id="GO:0016471">
    <property type="term" value="C:vacuolar proton-transporting V-type ATPase complex"/>
    <property type="evidence" value="ECO:0007669"/>
    <property type="project" value="TreeGrafter"/>
</dbReference>
<feature type="transmembrane region" description="Helical" evidence="8">
    <location>
        <begin position="386"/>
        <end position="411"/>
    </location>
</feature>
<comment type="function">
    <text evidence="8">Essential component of the vacuolar proton pump (V-ATPase), a multimeric enzyme that catalyzes the translocation of protons across the membranes. Required for assembly and activity of the V-ATPase.</text>
</comment>
<keyword evidence="10" id="KW-1185">Reference proteome</keyword>
<dbReference type="Proteomes" id="UP000261580">
    <property type="component" value="Unassembled WGS sequence"/>
</dbReference>
<dbReference type="GO" id="GO:0046961">
    <property type="term" value="F:proton-transporting ATPase activity, rotational mechanism"/>
    <property type="evidence" value="ECO:0007669"/>
    <property type="project" value="InterPro"/>
</dbReference>
<reference evidence="9" key="1">
    <citation type="submission" date="2025-08" db="UniProtKB">
        <authorList>
            <consortium name="Ensembl"/>
        </authorList>
    </citation>
    <scope>IDENTIFICATION</scope>
</reference>
<dbReference type="Bgee" id="ENSNBRG00000009848">
    <property type="expression patterns" value="Expressed in zone of skin and 8 other cell types or tissues"/>
</dbReference>
<evidence type="ECO:0000313" key="9">
    <source>
        <dbReference type="Ensembl" id="ENSNBRP00000012647.1"/>
    </source>
</evidence>
<name>A0A3Q4H873_NEOBR</name>
<accession>A0A3Q4H873</accession>
<evidence type="ECO:0000313" key="10">
    <source>
        <dbReference type="Proteomes" id="UP000261580"/>
    </source>
</evidence>
<comment type="subcellular location">
    <subcellularLocation>
        <location evidence="1">Membrane</location>
        <topology evidence="1">Multi-pass membrane protein</topology>
    </subcellularLocation>
</comment>
<dbReference type="PANTHER" id="PTHR11629">
    <property type="entry name" value="VACUOLAR PROTON ATPASES"/>
    <property type="match status" value="1"/>
</dbReference>
<evidence type="ECO:0000256" key="1">
    <source>
        <dbReference type="ARBA" id="ARBA00004141"/>
    </source>
</evidence>
<proteinExistence type="inferred from homology"/>
<dbReference type="OMA" id="IFKWCYY"/>
<keyword evidence="3 8" id="KW-0813">Transport</keyword>
<evidence type="ECO:0000256" key="2">
    <source>
        <dbReference type="ARBA" id="ARBA00009904"/>
    </source>
</evidence>
<dbReference type="AlphaFoldDB" id="A0A3Q4H873"/>
<dbReference type="GO" id="GO:0007035">
    <property type="term" value="P:vacuolar acidification"/>
    <property type="evidence" value="ECO:0007669"/>
    <property type="project" value="TreeGrafter"/>
</dbReference>
<dbReference type="GeneTree" id="ENSGT00950000182881"/>
<evidence type="ECO:0000256" key="6">
    <source>
        <dbReference type="ARBA" id="ARBA00023065"/>
    </source>
</evidence>
<dbReference type="STRING" id="32507.ENSNBRP00000012647"/>
<keyword evidence="6 8" id="KW-0406">Ion transport</keyword>
<feature type="transmembrane region" description="Helical" evidence="8">
    <location>
        <begin position="105"/>
        <end position="123"/>
    </location>
</feature>
<evidence type="ECO:0000256" key="7">
    <source>
        <dbReference type="ARBA" id="ARBA00023136"/>
    </source>
</evidence>
<protein>
    <recommendedName>
        <fullName evidence="8">V-type proton ATPase subunit a</fullName>
    </recommendedName>
</protein>
<dbReference type="Pfam" id="PF01496">
    <property type="entry name" value="V_ATPase_I"/>
    <property type="match status" value="2"/>
</dbReference>
<reference evidence="9" key="2">
    <citation type="submission" date="2025-09" db="UniProtKB">
        <authorList>
            <consortium name="Ensembl"/>
        </authorList>
    </citation>
    <scope>IDENTIFICATION</scope>
</reference>
<dbReference type="InterPro" id="IPR002490">
    <property type="entry name" value="V-ATPase_116kDa_su"/>
</dbReference>
<keyword evidence="8" id="KW-0375">Hydrogen ion transport</keyword>
<organism evidence="9 10">
    <name type="scientific">Neolamprologus brichardi</name>
    <name type="common">Fairy cichlid</name>
    <name type="synonym">Lamprologus brichardi</name>
    <dbReference type="NCBI Taxonomy" id="32507"/>
    <lineage>
        <taxon>Eukaryota</taxon>
        <taxon>Metazoa</taxon>
        <taxon>Chordata</taxon>
        <taxon>Craniata</taxon>
        <taxon>Vertebrata</taxon>
        <taxon>Euteleostomi</taxon>
        <taxon>Actinopterygii</taxon>
        <taxon>Neopterygii</taxon>
        <taxon>Teleostei</taxon>
        <taxon>Neoteleostei</taxon>
        <taxon>Acanthomorphata</taxon>
        <taxon>Ovalentaria</taxon>
        <taxon>Cichlomorphae</taxon>
        <taxon>Cichliformes</taxon>
        <taxon>Cichlidae</taxon>
        <taxon>African cichlids</taxon>
        <taxon>Pseudocrenilabrinae</taxon>
        <taxon>Lamprologini</taxon>
        <taxon>Neolamprologus</taxon>
    </lineage>
</organism>
<keyword evidence="7 8" id="KW-0472">Membrane</keyword>
<dbReference type="GO" id="GO:0033179">
    <property type="term" value="C:proton-transporting V-type ATPase, V0 domain"/>
    <property type="evidence" value="ECO:0007669"/>
    <property type="project" value="InterPro"/>
</dbReference>
<keyword evidence="4 8" id="KW-0812">Transmembrane</keyword>
<evidence type="ECO:0000256" key="8">
    <source>
        <dbReference type="RuleBase" id="RU361189"/>
    </source>
</evidence>
<sequence>KTSNHGVDSFYNRLPCSTPPPTLFPLNSFTTGFQNIVDAYGVAAYREVNPALFTIITFPFLFAVMFGDVGHGLLMTLTALWMVLEEKDPKLRNNNNEIWRMMFGGRYLILLMGLFSIYTGAIYNECFSKGLATFSSAWHVGPMFEKNIWNSSVLAGSQYLSMDPVVPGVFTSPYPFGIDPVWGMSNNKLTFLNSYKMKMSVIIGIIHMTFGVCLSFFNYCSLIFVLIPELFFMLFLFGYLVFMVVYKWVAYAPSQSKSAPSILLHFINMFLFTENPDNPQLYHGQAIVQKVLVILALCSVPFLLLGKPTFEYIMFKRRRRQVVSPRLEFDVADVFMHQAIHTIEYCLGCISNTASYLRLWALSLAHAQLSEVLWEMVMRIALRWQGYVGAVVLFVIFAFFAVLTVCILLVMEGLSAFLHALRLHWVEFQNKFYSGDGYKLAPFSFTSIINGKFKF</sequence>
<dbReference type="Ensembl" id="ENSNBRT00000013009.1">
    <property type="protein sequence ID" value="ENSNBRP00000012647.1"/>
    <property type="gene ID" value="ENSNBRG00000009848.1"/>
</dbReference>
<feature type="transmembrane region" description="Helical" evidence="8">
    <location>
        <begin position="230"/>
        <end position="249"/>
    </location>
</feature>
<dbReference type="GO" id="GO:0005886">
    <property type="term" value="C:plasma membrane"/>
    <property type="evidence" value="ECO:0007669"/>
    <property type="project" value="TreeGrafter"/>
</dbReference>
<feature type="transmembrane region" description="Helical" evidence="8">
    <location>
        <begin position="199"/>
        <end position="218"/>
    </location>
</feature>
<keyword evidence="5 8" id="KW-1133">Transmembrane helix</keyword>
<comment type="similarity">
    <text evidence="2 8">Belongs to the V-ATPase 116 kDa subunit family.</text>
</comment>
<evidence type="ECO:0000256" key="5">
    <source>
        <dbReference type="ARBA" id="ARBA00022989"/>
    </source>
</evidence>
<evidence type="ECO:0000256" key="3">
    <source>
        <dbReference type="ARBA" id="ARBA00022448"/>
    </source>
</evidence>
<feature type="transmembrane region" description="Helical" evidence="8">
    <location>
        <begin position="287"/>
        <end position="310"/>
    </location>
</feature>
<dbReference type="PANTHER" id="PTHR11629:SF21">
    <property type="entry name" value="V-TYPE PROTON ATPASE 116 KDA SUBUNIT A 3"/>
    <property type="match status" value="1"/>
</dbReference>
<feature type="transmembrane region" description="Helical" evidence="8">
    <location>
        <begin position="51"/>
        <end position="84"/>
    </location>
</feature>
<dbReference type="GO" id="GO:0051117">
    <property type="term" value="F:ATPase binding"/>
    <property type="evidence" value="ECO:0007669"/>
    <property type="project" value="TreeGrafter"/>
</dbReference>